<feature type="transmembrane region" description="Helical" evidence="1">
    <location>
        <begin position="320"/>
        <end position="341"/>
    </location>
</feature>
<dbReference type="InterPro" id="IPR000160">
    <property type="entry name" value="GGDEF_dom"/>
</dbReference>
<dbReference type="STRING" id="225849.swp_1276"/>
<keyword evidence="1" id="KW-0812">Transmembrane</keyword>
<dbReference type="Proteomes" id="UP000000753">
    <property type="component" value="Chromosome"/>
</dbReference>
<evidence type="ECO:0000256" key="1">
    <source>
        <dbReference type="SAM" id="Phobius"/>
    </source>
</evidence>
<evidence type="ECO:0000313" key="4">
    <source>
        <dbReference type="Proteomes" id="UP000000753"/>
    </source>
</evidence>
<keyword evidence="1" id="KW-0472">Membrane</keyword>
<proteinExistence type="predicted"/>
<dbReference type="PROSITE" id="PS50887">
    <property type="entry name" value="GGDEF"/>
    <property type="match status" value="1"/>
</dbReference>
<gene>
    <name evidence="3" type="ordered locus">swp_1276</name>
</gene>
<feature type="domain" description="GGDEF" evidence="2">
    <location>
        <begin position="454"/>
        <end position="582"/>
    </location>
</feature>
<dbReference type="CDD" id="cd01949">
    <property type="entry name" value="GGDEF"/>
    <property type="match status" value="1"/>
</dbReference>
<name>B8CJH1_SHEPW</name>
<dbReference type="HOGENOM" id="CLU_485494_0_0_6"/>
<dbReference type="InterPro" id="IPR029787">
    <property type="entry name" value="Nucleotide_cyclase"/>
</dbReference>
<dbReference type="EMBL" id="CP000472">
    <property type="protein sequence ID" value="ACJ28068.1"/>
    <property type="molecule type" value="Genomic_DNA"/>
</dbReference>
<reference evidence="3 4" key="1">
    <citation type="journal article" date="2008" name="PLoS ONE">
        <title>Environmental adaptation: genomic analysis of the piezotolerant and psychrotolerant deep-sea iron reducing bacterium Shewanella piezotolerans WP3.</title>
        <authorList>
            <person name="Wang F."/>
            <person name="Wang J."/>
            <person name="Jian H."/>
            <person name="Zhang B."/>
            <person name="Li S."/>
            <person name="Wang F."/>
            <person name="Zeng X."/>
            <person name="Gao L."/>
            <person name="Bartlett D.H."/>
            <person name="Yu J."/>
            <person name="Hu S."/>
            <person name="Xiao X."/>
        </authorList>
    </citation>
    <scope>NUCLEOTIDE SEQUENCE [LARGE SCALE GENOMIC DNA]</scope>
    <source>
        <strain evidence="4">WP3 / JCM 13877</strain>
    </source>
</reference>
<keyword evidence="4" id="KW-1185">Reference proteome</keyword>
<dbReference type="Pfam" id="PF00990">
    <property type="entry name" value="GGDEF"/>
    <property type="match status" value="1"/>
</dbReference>
<dbReference type="NCBIfam" id="TIGR00254">
    <property type="entry name" value="GGDEF"/>
    <property type="match status" value="1"/>
</dbReference>
<dbReference type="SUPFAM" id="SSF55073">
    <property type="entry name" value="Nucleotide cyclase"/>
    <property type="match status" value="1"/>
</dbReference>
<feature type="transmembrane region" description="Helical" evidence="1">
    <location>
        <begin position="201"/>
        <end position="225"/>
    </location>
</feature>
<accession>B8CJH1</accession>
<dbReference type="Pfam" id="PF07695">
    <property type="entry name" value="7TMR-DISM_7TM"/>
    <property type="match status" value="1"/>
</dbReference>
<feature type="transmembrane region" description="Helical" evidence="1">
    <location>
        <begin position="232"/>
        <end position="252"/>
    </location>
</feature>
<organism evidence="3 4">
    <name type="scientific">Shewanella piezotolerans (strain WP3 / JCM 13877)</name>
    <dbReference type="NCBI Taxonomy" id="225849"/>
    <lineage>
        <taxon>Bacteria</taxon>
        <taxon>Pseudomonadati</taxon>
        <taxon>Pseudomonadota</taxon>
        <taxon>Gammaproteobacteria</taxon>
        <taxon>Alteromonadales</taxon>
        <taxon>Shewanellaceae</taxon>
        <taxon>Shewanella</taxon>
    </lineage>
</organism>
<dbReference type="AlphaFoldDB" id="B8CJH1"/>
<sequence>MFVSCKLKSNYCHIRDFCHASFNIVRPLKTDCSSMHIKIITFILLMLSIMGGNESAHASAVFDQKYLFEAVEGGSNPQDFMAIMPWIKSHSLQSKVSLAGGDYWMASAFVIVGNEGKWSVNVKNAIIESVDYWIIGEDGSKQYFHSGYYAPYEFLFDYARNVELKRETNYWLVTRVSSRYYSSQPKLQLEPYQQHRLKSDLSAMFIVLCLGALASIAFYNLLIYASIRDKAFLYYGFYVLTYFTGWALTFHIPAHLFDLHALQLHHLFFIGLPIFNILFYKHFLQLPEHSPRLWKLSKYLMWACIIALPTSIYLISYTAIIASILIMLWIALAITCGNVCLLKGFYPARYFIFAFTCLLLPAVLILPGNMGITPDFFDNAELATLIGGTADALLLSLALAHKIRMLSDEKERYIETLDIAWKEARIDELTKTANRFAFDEFMRQEQSIGPSANTECYLVLITIEGLSLVNKRLGLGEGDKLICFVAKQLESQIKSRRQEYIYRVGVNDFVLFIDKEDFAEVEQATARMESHFNAEGFNDASLHVGRCLNTEVVNNHEWLRNADQNLYANKSIKRRQLYAKRLSSTLDMDM</sequence>
<keyword evidence="1" id="KW-1133">Transmembrane helix</keyword>
<feature type="transmembrane region" description="Helical" evidence="1">
    <location>
        <begin position="382"/>
        <end position="400"/>
    </location>
</feature>
<evidence type="ECO:0000313" key="3">
    <source>
        <dbReference type="EMBL" id="ACJ28068.1"/>
    </source>
</evidence>
<feature type="transmembrane region" description="Helical" evidence="1">
    <location>
        <begin position="350"/>
        <end position="370"/>
    </location>
</feature>
<dbReference type="InterPro" id="IPR011623">
    <property type="entry name" value="7TMR_DISM_rcpt_extracell_dom1"/>
</dbReference>
<dbReference type="KEGG" id="swp:swp_1276"/>
<evidence type="ECO:0000259" key="2">
    <source>
        <dbReference type="PROSITE" id="PS50887"/>
    </source>
</evidence>
<dbReference type="InterPro" id="IPR043128">
    <property type="entry name" value="Rev_trsase/Diguanyl_cyclase"/>
</dbReference>
<dbReference type="eggNOG" id="COG2199">
    <property type="taxonomic scope" value="Bacteria"/>
</dbReference>
<dbReference type="Gene3D" id="3.30.70.270">
    <property type="match status" value="1"/>
</dbReference>
<dbReference type="SMART" id="SM00267">
    <property type="entry name" value="GGDEF"/>
    <property type="match status" value="1"/>
</dbReference>
<feature type="transmembrane region" description="Helical" evidence="1">
    <location>
        <begin position="296"/>
        <end position="314"/>
    </location>
</feature>
<protein>
    <submittedName>
        <fullName evidence="3">GGDEF domain protein</fullName>
    </submittedName>
</protein>
<feature type="transmembrane region" description="Helical" evidence="1">
    <location>
        <begin position="264"/>
        <end position="284"/>
    </location>
</feature>